<evidence type="ECO:0000313" key="4">
    <source>
        <dbReference type="Proteomes" id="UP000198853"/>
    </source>
</evidence>
<dbReference type="NCBIfam" id="TIGR02276">
    <property type="entry name" value="beta_rpt_yvtn"/>
    <property type="match status" value="1"/>
</dbReference>
<dbReference type="EMBL" id="FNEN01000003">
    <property type="protein sequence ID" value="SDI56820.1"/>
    <property type="molecule type" value="Genomic_DNA"/>
</dbReference>
<reference evidence="3 4" key="1">
    <citation type="submission" date="2016-10" db="EMBL/GenBank/DDBJ databases">
        <authorList>
            <person name="de Groot N.N."/>
        </authorList>
    </citation>
    <scope>NUCLEOTIDE SEQUENCE [LARGE SCALE GENOMIC DNA]</scope>
    <source>
        <strain evidence="3 4">DSM 21771</strain>
    </source>
</reference>
<protein>
    <submittedName>
        <fullName evidence="3">40-residue YVTN family beta-propeller repeat-containing protein</fullName>
    </submittedName>
</protein>
<feature type="domain" description="YNCE-like beta-propeller" evidence="2">
    <location>
        <begin position="11"/>
        <end position="109"/>
    </location>
</feature>
<dbReference type="PANTHER" id="PTHR47197:SF3">
    <property type="entry name" value="DIHYDRO-HEME D1 DEHYDROGENASE"/>
    <property type="match status" value="1"/>
</dbReference>
<dbReference type="Pfam" id="PF21783">
    <property type="entry name" value="YNCE"/>
    <property type="match status" value="1"/>
</dbReference>
<keyword evidence="4" id="KW-1185">Reference proteome</keyword>
<evidence type="ECO:0000256" key="1">
    <source>
        <dbReference type="ARBA" id="ARBA00022729"/>
    </source>
</evidence>
<dbReference type="RefSeq" id="WP_245723060.1">
    <property type="nucleotide sequence ID" value="NZ_FNEN01000003.1"/>
</dbReference>
<accession>A0A1G8LNP7</accession>
<dbReference type="PANTHER" id="PTHR47197">
    <property type="entry name" value="PROTEIN NIRF"/>
    <property type="match status" value="1"/>
</dbReference>
<dbReference type="Proteomes" id="UP000198853">
    <property type="component" value="Unassembled WGS sequence"/>
</dbReference>
<dbReference type="AlphaFoldDB" id="A0A1G8LNP7"/>
<dbReference type="InterPro" id="IPR048433">
    <property type="entry name" value="YNCE-like_beta-prop"/>
</dbReference>
<dbReference type="InterPro" id="IPR011045">
    <property type="entry name" value="N2O_reductase_N"/>
</dbReference>
<dbReference type="Gene3D" id="2.130.10.10">
    <property type="entry name" value="YVTN repeat-like/Quinoprotein amine dehydrogenase"/>
    <property type="match status" value="1"/>
</dbReference>
<evidence type="ECO:0000313" key="3">
    <source>
        <dbReference type="EMBL" id="SDI56820.1"/>
    </source>
</evidence>
<name>A0A1G8LNP7_9BACI</name>
<gene>
    <name evidence="3" type="ORF">SAMN04488123_103171</name>
</gene>
<sequence>MDVVSEKVEKVKVGKGPVQVYIQSDDKYAWVANQGTSENPSNSVTKVDLETKEVVATIEVGNGAHGIVTSKDNKFVYVTNMYDNTVSVIDIEKSEVITTVNVGENPNGITIQ</sequence>
<proteinExistence type="predicted"/>
<dbReference type="SUPFAM" id="SSF50974">
    <property type="entry name" value="Nitrous oxide reductase, N-terminal domain"/>
    <property type="match status" value="1"/>
</dbReference>
<dbReference type="InterPro" id="IPR015943">
    <property type="entry name" value="WD40/YVTN_repeat-like_dom_sf"/>
</dbReference>
<evidence type="ECO:0000259" key="2">
    <source>
        <dbReference type="Pfam" id="PF21783"/>
    </source>
</evidence>
<organism evidence="3 4">
    <name type="scientific">Natribacillus halophilus</name>
    <dbReference type="NCBI Taxonomy" id="549003"/>
    <lineage>
        <taxon>Bacteria</taxon>
        <taxon>Bacillati</taxon>
        <taxon>Bacillota</taxon>
        <taxon>Bacilli</taxon>
        <taxon>Bacillales</taxon>
        <taxon>Bacillaceae</taxon>
        <taxon>Natribacillus</taxon>
    </lineage>
</organism>
<dbReference type="InterPro" id="IPR051200">
    <property type="entry name" value="Host-pathogen_enzymatic-act"/>
</dbReference>
<keyword evidence="1" id="KW-0732">Signal</keyword>
<dbReference type="InterPro" id="IPR011964">
    <property type="entry name" value="YVTN_b-propeller_repeat"/>
</dbReference>